<proteinExistence type="predicted"/>
<name>A0A4C1T2H6_EUMVA</name>
<accession>A0A4C1T2H6</accession>
<keyword evidence="2" id="KW-1185">Reference proteome</keyword>
<dbReference type="Proteomes" id="UP000299102">
    <property type="component" value="Unassembled WGS sequence"/>
</dbReference>
<dbReference type="EMBL" id="BGZK01000031">
    <property type="protein sequence ID" value="GBP08385.1"/>
    <property type="molecule type" value="Genomic_DNA"/>
</dbReference>
<dbReference type="AlphaFoldDB" id="A0A4C1T2H6"/>
<protein>
    <submittedName>
        <fullName evidence="1">Uncharacterized protein</fullName>
    </submittedName>
</protein>
<gene>
    <name evidence="1" type="ORF">EVAR_77095_1</name>
</gene>
<reference evidence="1 2" key="1">
    <citation type="journal article" date="2019" name="Commun. Biol.">
        <title>The bagworm genome reveals a unique fibroin gene that provides high tensile strength.</title>
        <authorList>
            <person name="Kono N."/>
            <person name="Nakamura H."/>
            <person name="Ohtoshi R."/>
            <person name="Tomita M."/>
            <person name="Numata K."/>
            <person name="Arakawa K."/>
        </authorList>
    </citation>
    <scope>NUCLEOTIDE SEQUENCE [LARGE SCALE GENOMIC DNA]</scope>
</reference>
<organism evidence="1 2">
    <name type="scientific">Eumeta variegata</name>
    <name type="common">Bagworm moth</name>
    <name type="synonym">Eumeta japonica</name>
    <dbReference type="NCBI Taxonomy" id="151549"/>
    <lineage>
        <taxon>Eukaryota</taxon>
        <taxon>Metazoa</taxon>
        <taxon>Ecdysozoa</taxon>
        <taxon>Arthropoda</taxon>
        <taxon>Hexapoda</taxon>
        <taxon>Insecta</taxon>
        <taxon>Pterygota</taxon>
        <taxon>Neoptera</taxon>
        <taxon>Endopterygota</taxon>
        <taxon>Lepidoptera</taxon>
        <taxon>Glossata</taxon>
        <taxon>Ditrysia</taxon>
        <taxon>Tineoidea</taxon>
        <taxon>Psychidae</taxon>
        <taxon>Oiketicinae</taxon>
        <taxon>Eumeta</taxon>
    </lineage>
</organism>
<comment type="caution">
    <text evidence="1">The sequence shown here is derived from an EMBL/GenBank/DDBJ whole genome shotgun (WGS) entry which is preliminary data.</text>
</comment>
<evidence type="ECO:0000313" key="1">
    <source>
        <dbReference type="EMBL" id="GBP08385.1"/>
    </source>
</evidence>
<evidence type="ECO:0000313" key="2">
    <source>
        <dbReference type="Proteomes" id="UP000299102"/>
    </source>
</evidence>
<sequence length="102" mass="11363">MFDLSCPILQKGRLLAYEREQSKEANLVRGQSELFCLTERYVANVASEFDSGPFKISTDSVPSVCSNKSSLSIFVAHIEASVTMCPIDIEPIEPNNNDYLSR</sequence>